<reference evidence="9" key="1">
    <citation type="journal article" date="2017" name="Nat. Microbiol.">
        <title>Global analysis of biosynthetic gene clusters reveals vast potential of secondary metabolite production in Penicillium species.</title>
        <authorList>
            <person name="Nielsen J.C."/>
            <person name="Grijseels S."/>
            <person name="Prigent S."/>
            <person name="Ji B."/>
            <person name="Dainat J."/>
            <person name="Nielsen K.F."/>
            <person name="Frisvad J.C."/>
            <person name="Workman M."/>
            <person name="Nielsen J."/>
        </authorList>
    </citation>
    <scope>NUCLEOTIDE SEQUENCE [LARGE SCALE GENOMIC DNA]</scope>
    <source>
        <strain evidence="9">IBT 24891</strain>
    </source>
</reference>
<dbReference type="CDD" id="cd12148">
    <property type="entry name" value="fungal_TF_MHR"/>
    <property type="match status" value="1"/>
</dbReference>
<dbReference type="PROSITE" id="PS50048">
    <property type="entry name" value="ZN2_CY6_FUNGAL_2"/>
    <property type="match status" value="1"/>
</dbReference>
<dbReference type="GO" id="GO:0006351">
    <property type="term" value="P:DNA-templated transcription"/>
    <property type="evidence" value="ECO:0007669"/>
    <property type="project" value="InterPro"/>
</dbReference>
<evidence type="ECO:0000259" key="7">
    <source>
        <dbReference type="PROSITE" id="PS50048"/>
    </source>
</evidence>
<protein>
    <recommendedName>
        <fullName evidence="7">Zn(2)-C6 fungal-type domain-containing protein</fullName>
    </recommendedName>
</protein>
<dbReference type="EMBL" id="MLKD01000003">
    <property type="protein sequence ID" value="OQE28904.1"/>
    <property type="molecule type" value="Genomic_DNA"/>
</dbReference>
<keyword evidence="1" id="KW-0479">Metal-binding</keyword>
<dbReference type="InterPro" id="IPR053181">
    <property type="entry name" value="EcdB-like_regulator"/>
</dbReference>
<dbReference type="CDD" id="cd00067">
    <property type="entry name" value="GAL4"/>
    <property type="match status" value="1"/>
</dbReference>
<dbReference type="InterPro" id="IPR007219">
    <property type="entry name" value="XnlR_reg_dom"/>
</dbReference>
<evidence type="ECO:0000256" key="5">
    <source>
        <dbReference type="ARBA" id="ARBA00023242"/>
    </source>
</evidence>
<keyword evidence="5" id="KW-0539">Nucleus</keyword>
<dbReference type="SMART" id="SM00066">
    <property type="entry name" value="GAL4"/>
    <property type="match status" value="1"/>
</dbReference>
<dbReference type="Proteomes" id="UP000191285">
    <property type="component" value="Unassembled WGS sequence"/>
</dbReference>
<dbReference type="GO" id="GO:0000981">
    <property type="term" value="F:DNA-binding transcription factor activity, RNA polymerase II-specific"/>
    <property type="evidence" value="ECO:0007669"/>
    <property type="project" value="InterPro"/>
</dbReference>
<dbReference type="InterPro" id="IPR001138">
    <property type="entry name" value="Zn2Cys6_DnaBD"/>
</dbReference>
<sequence length="546" mass="61900">MKRFRAARACDSCRQRKTRCDAREPCGPCMSLNVTCLYGTEAISRGKSEMILDAVLRTEASIDELKSMITQNSRNSNGLNEAHTNSTSPFSPMESAIRGTPNHANVRTSRDLTESAVLASGHLSSTESLLKWPIFLNHPSIREEIDTAFLSLEYGRSPFQNTRYAIFPSVSMLDIKMMMGIFQRTYNFWYPMMSLDDLRALQLRISYDDLEPSTQSCLALLVMALGCVGASVIDEGISDDESRDFKQQGAAWFHAAMKMMHLAQSDMSVQACQCLLLVGLYFSFLQRPLQTWSYVNSAGTRCRFLLSCPLDNPGRDDREIVIRIFWSCFVLESNYVSELPSLPQNFNAEIESNISLPGKFHSHEDPEEGEKSTFYLLASIALRRLLNRAHYMMYDREIGLQIHSSHFPPVNQELARQLQDWYQTLPPSLQFPEDGKPAEDPYSEYLRQWYLSCRSVIYRPYLEWALANPSWDLNNDVRVLSGCHIALDTCLFKLRHLKRVPYTVMVDTWLCSLSNSNADPSGWLLPSAADNTAPSNSIDRARAASA</sequence>
<evidence type="ECO:0000313" key="8">
    <source>
        <dbReference type="EMBL" id="OQE28904.1"/>
    </source>
</evidence>
<dbReference type="Gene3D" id="4.10.240.10">
    <property type="entry name" value="Zn(2)-C6 fungal-type DNA-binding domain"/>
    <property type="match status" value="1"/>
</dbReference>
<dbReference type="InterPro" id="IPR036864">
    <property type="entry name" value="Zn2-C6_fun-type_DNA-bd_sf"/>
</dbReference>
<dbReference type="Pfam" id="PF04082">
    <property type="entry name" value="Fungal_trans"/>
    <property type="match status" value="1"/>
</dbReference>
<evidence type="ECO:0000256" key="6">
    <source>
        <dbReference type="SAM" id="MobiDB-lite"/>
    </source>
</evidence>
<evidence type="ECO:0000313" key="9">
    <source>
        <dbReference type="Proteomes" id="UP000191285"/>
    </source>
</evidence>
<gene>
    <name evidence="8" type="ORF">PENSTE_c003G06091</name>
</gene>
<evidence type="ECO:0000256" key="3">
    <source>
        <dbReference type="ARBA" id="ARBA00023125"/>
    </source>
</evidence>
<keyword evidence="2" id="KW-0805">Transcription regulation</keyword>
<evidence type="ECO:0000256" key="2">
    <source>
        <dbReference type="ARBA" id="ARBA00023015"/>
    </source>
</evidence>
<evidence type="ECO:0000256" key="4">
    <source>
        <dbReference type="ARBA" id="ARBA00023163"/>
    </source>
</evidence>
<keyword evidence="4" id="KW-0804">Transcription</keyword>
<evidence type="ECO:0000256" key="1">
    <source>
        <dbReference type="ARBA" id="ARBA00022723"/>
    </source>
</evidence>
<proteinExistence type="predicted"/>
<dbReference type="PANTHER" id="PTHR47785:SF1">
    <property type="entry name" value="TRANSCRIPTION FACTOR, PUTATIVE (AFU_ORTHOLOGUE AFUA_5G14530)-RELATED"/>
    <property type="match status" value="1"/>
</dbReference>
<dbReference type="GO" id="GO:0008270">
    <property type="term" value="F:zinc ion binding"/>
    <property type="evidence" value="ECO:0007669"/>
    <property type="project" value="InterPro"/>
</dbReference>
<feature type="region of interest" description="Disordered" evidence="6">
    <location>
        <begin position="71"/>
        <end position="97"/>
    </location>
</feature>
<dbReference type="AlphaFoldDB" id="A0A1V6TSD8"/>
<keyword evidence="9" id="KW-1185">Reference proteome</keyword>
<organism evidence="8 9">
    <name type="scientific">Penicillium steckii</name>
    <dbReference type="NCBI Taxonomy" id="303698"/>
    <lineage>
        <taxon>Eukaryota</taxon>
        <taxon>Fungi</taxon>
        <taxon>Dikarya</taxon>
        <taxon>Ascomycota</taxon>
        <taxon>Pezizomycotina</taxon>
        <taxon>Eurotiomycetes</taxon>
        <taxon>Eurotiomycetidae</taxon>
        <taxon>Eurotiales</taxon>
        <taxon>Aspergillaceae</taxon>
        <taxon>Penicillium</taxon>
    </lineage>
</organism>
<comment type="caution">
    <text evidence="8">The sequence shown here is derived from an EMBL/GenBank/DDBJ whole genome shotgun (WGS) entry which is preliminary data.</text>
</comment>
<dbReference type="PANTHER" id="PTHR47785">
    <property type="entry name" value="ZN(II)2CYS6 TRANSCRIPTION FACTOR (EUROFUNG)-RELATED-RELATED"/>
    <property type="match status" value="1"/>
</dbReference>
<name>A0A1V6TSD8_9EURO</name>
<feature type="compositionally biased region" description="Polar residues" evidence="6">
    <location>
        <begin position="71"/>
        <end position="90"/>
    </location>
</feature>
<keyword evidence="3" id="KW-0238">DNA-binding</keyword>
<dbReference type="Pfam" id="PF00172">
    <property type="entry name" value="Zn_clus"/>
    <property type="match status" value="1"/>
</dbReference>
<dbReference type="OrthoDB" id="4685598at2759"/>
<dbReference type="GO" id="GO:0003677">
    <property type="term" value="F:DNA binding"/>
    <property type="evidence" value="ECO:0007669"/>
    <property type="project" value="UniProtKB-KW"/>
</dbReference>
<accession>A0A1V6TSD8</accession>
<dbReference type="PROSITE" id="PS00463">
    <property type="entry name" value="ZN2_CY6_FUNGAL_1"/>
    <property type="match status" value="1"/>
</dbReference>
<feature type="domain" description="Zn(2)-C6 fungal-type" evidence="7">
    <location>
        <begin position="9"/>
        <end position="38"/>
    </location>
</feature>
<dbReference type="SUPFAM" id="SSF57701">
    <property type="entry name" value="Zn2/Cys6 DNA-binding domain"/>
    <property type="match status" value="1"/>
</dbReference>